<evidence type="ECO:0000313" key="1">
    <source>
        <dbReference type="EMBL" id="RUL74910.1"/>
    </source>
</evidence>
<gene>
    <name evidence="1" type="ORF">EKH80_12575</name>
</gene>
<dbReference type="OrthoDB" id="6024499at2"/>
<protein>
    <submittedName>
        <fullName evidence="1">Uncharacterized protein</fullName>
    </submittedName>
</protein>
<dbReference type="EMBL" id="RYYV01000008">
    <property type="protein sequence ID" value="RUL74910.1"/>
    <property type="molecule type" value="Genomic_DNA"/>
</dbReference>
<dbReference type="RefSeq" id="WP_126685107.1">
    <property type="nucleotide sequence ID" value="NZ_RYYV01000008.1"/>
</dbReference>
<keyword evidence="2" id="KW-1185">Reference proteome</keyword>
<proteinExistence type="predicted"/>
<accession>A0A432M5W2</accession>
<name>A0A432M5W2_9GAMM</name>
<comment type="caution">
    <text evidence="1">The sequence shown here is derived from an EMBL/GenBank/DDBJ whole genome shotgun (WGS) entry which is preliminary data.</text>
</comment>
<organism evidence="1 2">
    <name type="scientific">Dyella choica</name>
    <dbReference type="NCBI Taxonomy" id="1927959"/>
    <lineage>
        <taxon>Bacteria</taxon>
        <taxon>Pseudomonadati</taxon>
        <taxon>Pseudomonadota</taxon>
        <taxon>Gammaproteobacteria</taxon>
        <taxon>Lysobacterales</taxon>
        <taxon>Rhodanobacteraceae</taxon>
        <taxon>Dyella</taxon>
    </lineage>
</organism>
<dbReference type="AlphaFoldDB" id="A0A432M5W2"/>
<dbReference type="Proteomes" id="UP000274358">
    <property type="component" value="Unassembled WGS sequence"/>
</dbReference>
<evidence type="ECO:0000313" key="2">
    <source>
        <dbReference type="Proteomes" id="UP000274358"/>
    </source>
</evidence>
<reference evidence="1 2" key="1">
    <citation type="submission" date="2018-12" db="EMBL/GenBank/DDBJ databases">
        <title>Dyella dinghuensis sp. nov. DHOA06 and Dyella choica sp. nov. 4M-K27, isolated from forest soil.</title>
        <authorList>
            <person name="Qiu L.-H."/>
            <person name="Gao Z.-H."/>
        </authorList>
    </citation>
    <scope>NUCLEOTIDE SEQUENCE [LARGE SCALE GENOMIC DNA]</scope>
    <source>
        <strain evidence="1 2">4M-K27</strain>
    </source>
</reference>
<sequence>MTGLSQRIVDYIAELTPLFTFQFADGHDCALSLTDGSLYMPVDESGHEKEEGWVVVLWQGDAHRRSELPGPLLAYQAALRCAELHGIGKLPWEVSTHREILLARLRSVCGSLPRFETMLRS</sequence>